<keyword evidence="5" id="KW-0574">Periplasm</keyword>
<dbReference type="SUPFAM" id="SSF49354">
    <property type="entry name" value="PapD-like"/>
    <property type="match status" value="1"/>
</dbReference>
<dbReference type="GeneID" id="303490794"/>
<dbReference type="SUPFAM" id="SSF49584">
    <property type="entry name" value="Periplasmic chaperone C-domain"/>
    <property type="match status" value="1"/>
</dbReference>
<keyword evidence="3" id="KW-1029">Fimbrium biogenesis</keyword>
<feature type="signal peptide" evidence="9">
    <location>
        <begin position="1"/>
        <end position="27"/>
    </location>
</feature>
<evidence type="ECO:0000256" key="4">
    <source>
        <dbReference type="ARBA" id="ARBA00022729"/>
    </source>
</evidence>
<dbReference type="Proteomes" id="UP000256862">
    <property type="component" value="Chromosome CO2235"/>
</dbReference>
<feature type="domain" description="Pili assembly chaperone C-terminal" evidence="11">
    <location>
        <begin position="178"/>
        <end position="241"/>
    </location>
</feature>
<evidence type="ECO:0000313" key="14">
    <source>
        <dbReference type="Proteomes" id="UP000623307"/>
    </source>
</evidence>
<reference evidence="13" key="1">
    <citation type="submission" date="2018-01" db="EMBL/GenBank/DDBJ databases">
        <authorList>
            <person name="Clerissi C."/>
        </authorList>
    </citation>
    <scope>NUCLEOTIDE SEQUENCE</scope>
    <source>
        <strain evidence="13">Cupriavidus oxalaticus LMG 2235</strain>
    </source>
</reference>
<dbReference type="InterPro" id="IPR001829">
    <property type="entry name" value="Pili_assmbl_chaperone_bac"/>
</dbReference>
<organism evidence="13">
    <name type="scientific">Cupriavidus oxalaticus</name>
    <dbReference type="NCBI Taxonomy" id="96344"/>
    <lineage>
        <taxon>Bacteria</taxon>
        <taxon>Pseudomonadati</taxon>
        <taxon>Pseudomonadota</taxon>
        <taxon>Betaproteobacteria</taxon>
        <taxon>Burkholderiales</taxon>
        <taxon>Burkholderiaceae</taxon>
        <taxon>Cupriavidus</taxon>
    </lineage>
</organism>
<dbReference type="InterPro" id="IPR008962">
    <property type="entry name" value="PapD-like_sf"/>
</dbReference>
<keyword evidence="4 9" id="KW-0732">Signal</keyword>
<dbReference type="InterPro" id="IPR018046">
    <property type="entry name" value="Pili_assmbl_chaperone_CS"/>
</dbReference>
<proteinExistence type="inferred from homology"/>
<evidence type="ECO:0000313" key="12">
    <source>
        <dbReference type="EMBL" id="QRQ94742.1"/>
    </source>
</evidence>
<dbReference type="Pfam" id="PF02753">
    <property type="entry name" value="PapD_C"/>
    <property type="match status" value="1"/>
</dbReference>
<evidence type="ECO:0000256" key="2">
    <source>
        <dbReference type="ARBA" id="ARBA00007399"/>
    </source>
</evidence>
<dbReference type="GO" id="GO:0030288">
    <property type="term" value="C:outer membrane-bounded periplasmic space"/>
    <property type="evidence" value="ECO:0007669"/>
    <property type="project" value="InterPro"/>
</dbReference>
<dbReference type="RefSeq" id="WP_167525679.1">
    <property type="nucleotide sequence ID" value="NZ_CP032519.1"/>
</dbReference>
<protein>
    <submittedName>
        <fullName evidence="12">Fimbria/pilus periplasmic chaperone</fullName>
    </submittedName>
    <submittedName>
        <fullName evidence="13">Periplasmic pilin chaperone</fullName>
    </submittedName>
</protein>
<dbReference type="PANTHER" id="PTHR30251:SF2">
    <property type="entry name" value="FIMBRIAL CHAPERONE YADV-RELATED"/>
    <property type="match status" value="1"/>
</dbReference>
<comment type="subcellular location">
    <subcellularLocation>
        <location evidence="1 8">Periplasm</location>
    </subcellularLocation>
</comment>
<evidence type="ECO:0000256" key="9">
    <source>
        <dbReference type="SAM" id="SignalP"/>
    </source>
</evidence>
<feature type="chain" id="PRO_5016937878" evidence="9">
    <location>
        <begin position="28"/>
        <end position="253"/>
    </location>
</feature>
<evidence type="ECO:0000256" key="7">
    <source>
        <dbReference type="ARBA" id="ARBA00023319"/>
    </source>
</evidence>
<dbReference type="PROSITE" id="PS51257">
    <property type="entry name" value="PROKAR_LIPOPROTEIN"/>
    <property type="match status" value="1"/>
</dbReference>
<keyword evidence="7" id="KW-0393">Immunoglobulin domain</keyword>
<evidence type="ECO:0000259" key="11">
    <source>
        <dbReference type="Pfam" id="PF02753"/>
    </source>
</evidence>
<dbReference type="InterPro" id="IPR036316">
    <property type="entry name" value="Pili_assmbl_chap_C_dom_sf"/>
</dbReference>
<gene>
    <name evidence="13" type="primary">ecpD</name>
    <name evidence="13" type="ORF">CO2235_30103</name>
    <name evidence="12" type="ORF">JTE92_14725</name>
</gene>
<evidence type="ECO:0000256" key="6">
    <source>
        <dbReference type="ARBA" id="ARBA00023186"/>
    </source>
</evidence>
<keyword evidence="6 8" id="KW-0143">Chaperone</keyword>
<feature type="domain" description="Pili assembly chaperone N-terminal" evidence="10">
    <location>
        <begin position="29"/>
        <end position="151"/>
    </location>
</feature>
<dbReference type="FunFam" id="2.60.40.10:FF:000458">
    <property type="entry name" value="Molecular chaperone FimC"/>
    <property type="match status" value="1"/>
</dbReference>
<reference evidence="12 14" key="2">
    <citation type="submission" date="2021-02" db="EMBL/GenBank/DDBJ databases">
        <title>Complete Genome Sequence of Cupriavidus oxalaticus Strain Ox1, a Soil Oxalate-Degrading Species.</title>
        <authorList>
            <person name="Palmieri F."/>
            <person name="Udriet P."/>
            <person name="Deuasquier M."/>
            <person name="Beaudoing E."/>
            <person name="Johnson S.L."/>
            <person name="Davenport K.W."/>
            <person name="Chain P.S."/>
            <person name="Bindschedler S."/>
            <person name="Junier P."/>
        </authorList>
    </citation>
    <scope>NUCLEOTIDE SEQUENCE [LARGE SCALE GENOMIC DNA]</scope>
    <source>
        <strain evidence="12 14">Ox1</strain>
    </source>
</reference>
<evidence type="ECO:0000256" key="8">
    <source>
        <dbReference type="RuleBase" id="RU003918"/>
    </source>
</evidence>
<keyword evidence="14" id="KW-1185">Reference proteome</keyword>
<dbReference type="InterPro" id="IPR016148">
    <property type="entry name" value="Pili_assmbl_chaperone_C"/>
</dbReference>
<dbReference type="AlphaFoldDB" id="A0A375GCN0"/>
<dbReference type="InterPro" id="IPR016147">
    <property type="entry name" value="Pili_assmbl_chaperone_N"/>
</dbReference>
<dbReference type="Proteomes" id="UP000623307">
    <property type="component" value="Chromosome 2"/>
</dbReference>
<evidence type="ECO:0000313" key="13">
    <source>
        <dbReference type="EMBL" id="SPC16177.1"/>
    </source>
</evidence>
<evidence type="ECO:0000256" key="3">
    <source>
        <dbReference type="ARBA" id="ARBA00022558"/>
    </source>
</evidence>
<comment type="similarity">
    <text evidence="2 8">Belongs to the periplasmic pilus chaperone family.</text>
</comment>
<dbReference type="EMBL" id="CP069812">
    <property type="protein sequence ID" value="QRQ94742.1"/>
    <property type="molecule type" value="Genomic_DNA"/>
</dbReference>
<dbReference type="GO" id="GO:0071555">
    <property type="term" value="P:cell wall organization"/>
    <property type="evidence" value="ECO:0007669"/>
    <property type="project" value="InterPro"/>
</dbReference>
<evidence type="ECO:0000256" key="1">
    <source>
        <dbReference type="ARBA" id="ARBA00004418"/>
    </source>
</evidence>
<sequence>MLSTPLRNLLATAMAALALSCALPVSASVIVGGTRVVYRATDKEVTLKLTNEGQSPALTQAWVDAGTATPTPTSIEVPFTITPPIARIDPGKGQTLRILYTGEPLPQDKESLFWLNVLEIPPKPSADEAGANSLQMAFRSRFKLFFRPAGLPGNATEAPAALRWELGSRDGKPVLVAHNPTPYHVSPVTVEVIAGEHLAKATDLDMIAPGATTAFHLDTEVRNPAGATVRVHCINDFGGRDKFSAPLSASGSR</sequence>
<dbReference type="PANTHER" id="PTHR30251">
    <property type="entry name" value="PILUS ASSEMBLY CHAPERONE"/>
    <property type="match status" value="1"/>
</dbReference>
<dbReference type="InterPro" id="IPR013783">
    <property type="entry name" value="Ig-like_fold"/>
</dbReference>
<dbReference type="Gene3D" id="2.60.40.10">
    <property type="entry name" value="Immunoglobulins"/>
    <property type="match status" value="2"/>
</dbReference>
<dbReference type="PRINTS" id="PR00969">
    <property type="entry name" value="CHAPERONPILI"/>
</dbReference>
<dbReference type="PROSITE" id="PS00635">
    <property type="entry name" value="PILI_CHAPERONE"/>
    <property type="match status" value="1"/>
</dbReference>
<dbReference type="EMBL" id="OGUS01000125">
    <property type="protein sequence ID" value="SPC16177.1"/>
    <property type="molecule type" value="Genomic_DNA"/>
</dbReference>
<accession>A0A375GCN0</accession>
<evidence type="ECO:0000259" key="10">
    <source>
        <dbReference type="Pfam" id="PF00345"/>
    </source>
</evidence>
<name>A0A375GCN0_9BURK</name>
<dbReference type="Pfam" id="PF00345">
    <property type="entry name" value="PapD_N"/>
    <property type="match status" value="1"/>
</dbReference>
<evidence type="ECO:0000256" key="5">
    <source>
        <dbReference type="ARBA" id="ARBA00022764"/>
    </source>
</evidence>
<dbReference type="InterPro" id="IPR050643">
    <property type="entry name" value="Periplasmic_pilus_chap"/>
</dbReference>